<organism evidence="1">
    <name type="scientific">Arundo donax</name>
    <name type="common">Giant reed</name>
    <name type="synonym">Donax arundinaceus</name>
    <dbReference type="NCBI Taxonomy" id="35708"/>
    <lineage>
        <taxon>Eukaryota</taxon>
        <taxon>Viridiplantae</taxon>
        <taxon>Streptophyta</taxon>
        <taxon>Embryophyta</taxon>
        <taxon>Tracheophyta</taxon>
        <taxon>Spermatophyta</taxon>
        <taxon>Magnoliopsida</taxon>
        <taxon>Liliopsida</taxon>
        <taxon>Poales</taxon>
        <taxon>Poaceae</taxon>
        <taxon>PACMAD clade</taxon>
        <taxon>Arundinoideae</taxon>
        <taxon>Arundineae</taxon>
        <taxon>Arundo</taxon>
    </lineage>
</organism>
<reference evidence="1" key="2">
    <citation type="journal article" date="2015" name="Data Brief">
        <title>Shoot transcriptome of the giant reed, Arundo donax.</title>
        <authorList>
            <person name="Barrero R.A."/>
            <person name="Guerrero F.D."/>
            <person name="Moolhuijzen P."/>
            <person name="Goolsby J.A."/>
            <person name="Tidwell J."/>
            <person name="Bellgard S.E."/>
            <person name="Bellgard M.I."/>
        </authorList>
    </citation>
    <scope>NUCLEOTIDE SEQUENCE</scope>
    <source>
        <tissue evidence="1">Shoot tissue taken approximately 20 cm above the soil surface</tissue>
    </source>
</reference>
<name>A0A0A8Z7J5_ARUDO</name>
<dbReference type="EMBL" id="GBRH01265180">
    <property type="protein sequence ID" value="JAD32715.1"/>
    <property type="molecule type" value="Transcribed_RNA"/>
</dbReference>
<dbReference type="AlphaFoldDB" id="A0A0A8Z7J5"/>
<protein>
    <submittedName>
        <fullName evidence="1">Uncharacterized protein</fullName>
    </submittedName>
</protein>
<proteinExistence type="predicted"/>
<reference evidence="1" key="1">
    <citation type="submission" date="2014-09" db="EMBL/GenBank/DDBJ databases">
        <authorList>
            <person name="Magalhaes I.L.F."/>
            <person name="Oliveira U."/>
            <person name="Santos F.R."/>
            <person name="Vidigal T.H.D.A."/>
            <person name="Brescovit A.D."/>
            <person name="Santos A.J."/>
        </authorList>
    </citation>
    <scope>NUCLEOTIDE SEQUENCE</scope>
    <source>
        <tissue evidence="1">Shoot tissue taken approximately 20 cm above the soil surface</tissue>
    </source>
</reference>
<evidence type="ECO:0000313" key="1">
    <source>
        <dbReference type="EMBL" id="JAD32715.1"/>
    </source>
</evidence>
<accession>A0A0A8Z7J5</accession>
<sequence>MFIRFQHMHSEGKTLEGCFEAVNLFVPVHDLIRTPYIEVKLDSIPMEAFKPYTDEGGDKDLMRLRWIAENVMLSSETELPADLAQLFELLRTEPIKNKDCEPKETKGESVWLYVVVQEATVLAKERAQQV</sequence>